<evidence type="ECO:0000313" key="2">
    <source>
        <dbReference type="Proteomes" id="UP001500603"/>
    </source>
</evidence>
<protein>
    <submittedName>
        <fullName evidence="1">Uncharacterized protein</fullName>
    </submittedName>
</protein>
<gene>
    <name evidence="1" type="ORF">GCM10023318_48700</name>
</gene>
<sequence length="148" mass="15488">MSEPPTTDVQACFDGRCTLSVSGTRSIPLDTTLLGYPEMSVTVASPTELRYRVDYGGGGYLSVTSKGDVPQLADVRDGCREALWQIATVDASATSPCRSSAAAHVHGNGAEHSNFAVFASTVSRSTSVGTPCATRWTPTRGASHVNCC</sequence>
<accession>A0ABP9KR11</accession>
<name>A0ABP9KR11_9NOCA</name>
<proteinExistence type="predicted"/>
<dbReference type="EMBL" id="BAABJM010000005">
    <property type="protein sequence ID" value="GAA5063672.1"/>
    <property type="molecule type" value="Genomic_DNA"/>
</dbReference>
<evidence type="ECO:0000313" key="1">
    <source>
        <dbReference type="EMBL" id="GAA5063672.1"/>
    </source>
</evidence>
<comment type="caution">
    <text evidence="1">The sequence shown here is derived from an EMBL/GenBank/DDBJ whole genome shotgun (WGS) entry which is preliminary data.</text>
</comment>
<reference evidence="2" key="1">
    <citation type="journal article" date="2019" name="Int. J. Syst. Evol. Microbiol.">
        <title>The Global Catalogue of Microorganisms (GCM) 10K type strain sequencing project: providing services to taxonomists for standard genome sequencing and annotation.</title>
        <authorList>
            <consortium name="The Broad Institute Genomics Platform"/>
            <consortium name="The Broad Institute Genome Sequencing Center for Infectious Disease"/>
            <person name="Wu L."/>
            <person name="Ma J."/>
        </authorList>
    </citation>
    <scope>NUCLEOTIDE SEQUENCE [LARGE SCALE GENOMIC DNA]</scope>
    <source>
        <strain evidence="2">JCM 18298</strain>
    </source>
</reference>
<keyword evidence="2" id="KW-1185">Reference proteome</keyword>
<dbReference type="Proteomes" id="UP001500603">
    <property type="component" value="Unassembled WGS sequence"/>
</dbReference>
<organism evidence="1 2">
    <name type="scientific">Nocardia callitridis</name>
    <dbReference type="NCBI Taxonomy" id="648753"/>
    <lineage>
        <taxon>Bacteria</taxon>
        <taxon>Bacillati</taxon>
        <taxon>Actinomycetota</taxon>
        <taxon>Actinomycetes</taxon>
        <taxon>Mycobacteriales</taxon>
        <taxon>Nocardiaceae</taxon>
        <taxon>Nocardia</taxon>
    </lineage>
</organism>